<reference evidence="2 3" key="1">
    <citation type="journal article" date="2017" name="BMC Biol.">
        <title>Genomic innovations, transcriptional plasticity and gene loss underlying the evolution and divergence of two highly polyphagous and invasive Helicoverpa pest species.</title>
        <authorList>
            <person name="Pearce S.L."/>
            <person name="Clarke D.F."/>
            <person name="East P.D."/>
            <person name="Elfekih S."/>
            <person name="Gordon K.H."/>
            <person name="Jermiin L.S."/>
            <person name="McGaughran A."/>
            <person name="Oakeshott J.G."/>
            <person name="Papanikolaou A."/>
            <person name="Perera O.P."/>
            <person name="Rane R.V."/>
            <person name="Richards S."/>
            <person name="Tay W.T."/>
            <person name="Walsh T.K."/>
            <person name="Anderson A."/>
            <person name="Anderson C.J."/>
            <person name="Asgari S."/>
            <person name="Board P.G."/>
            <person name="Bretschneider A."/>
            <person name="Campbell P.M."/>
            <person name="Chertemps T."/>
            <person name="Christeller J.T."/>
            <person name="Coppin C.W."/>
            <person name="Downes S.J."/>
            <person name="Duan G."/>
            <person name="Farnsworth C.A."/>
            <person name="Good R.T."/>
            <person name="Han L.B."/>
            <person name="Han Y.C."/>
            <person name="Hatje K."/>
            <person name="Horne I."/>
            <person name="Huang Y.P."/>
            <person name="Hughes D.S."/>
            <person name="Jacquin-Joly E."/>
            <person name="James W."/>
            <person name="Jhangiani S."/>
            <person name="Kollmar M."/>
            <person name="Kuwar S.S."/>
            <person name="Li S."/>
            <person name="Liu N.Y."/>
            <person name="Maibeche M.T."/>
            <person name="Miller J.R."/>
            <person name="Montagne N."/>
            <person name="Perry T."/>
            <person name="Qu J."/>
            <person name="Song S.V."/>
            <person name="Sutton G.G."/>
            <person name="Vogel H."/>
            <person name="Walenz B.P."/>
            <person name="Xu W."/>
            <person name="Zhang H.J."/>
            <person name="Zou Z."/>
            <person name="Batterham P."/>
            <person name="Edwards O.R."/>
            <person name="Feyereisen R."/>
            <person name="Gibbs R.A."/>
            <person name="Heckel D.G."/>
            <person name="McGrath A."/>
            <person name="Robin C."/>
            <person name="Scherer S.E."/>
            <person name="Worley K.C."/>
            <person name="Wu Y.D."/>
        </authorList>
    </citation>
    <scope>NUCLEOTIDE SEQUENCE [LARGE SCALE GENOMIC DNA]</scope>
    <source>
        <strain evidence="2">Harm_GR_Male_#8</strain>
        <tissue evidence="2">Whole organism</tissue>
    </source>
</reference>
<keyword evidence="1" id="KW-0175">Coiled coil</keyword>
<evidence type="ECO:0000256" key="1">
    <source>
        <dbReference type="SAM" id="Coils"/>
    </source>
</evidence>
<protein>
    <recommendedName>
        <fullName evidence="4">Bromodomain-containing protein 8</fullName>
    </recommendedName>
</protein>
<evidence type="ECO:0000313" key="3">
    <source>
        <dbReference type="Proteomes" id="UP000249218"/>
    </source>
</evidence>
<dbReference type="PANTHER" id="PTHR15398:SF4">
    <property type="entry name" value="BROMODOMAIN-CONTAINING PROTEIN 8 ISOFORM X1"/>
    <property type="match status" value="1"/>
</dbReference>
<dbReference type="GO" id="GO:0035267">
    <property type="term" value="C:NuA4 histone acetyltransferase complex"/>
    <property type="evidence" value="ECO:0007669"/>
    <property type="project" value="TreeGrafter"/>
</dbReference>
<keyword evidence="3" id="KW-1185">Reference proteome</keyword>
<dbReference type="OrthoDB" id="1742084at2759"/>
<dbReference type="AlphaFoldDB" id="A0A2W1B492"/>
<evidence type="ECO:0008006" key="4">
    <source>
        <dbReference type="Google" id="ProtNLM"/>
    </source>
</evidence>
<evidence type="ECO:0000313" key="2">
    <source>
        <dbReference type="EMBL" id="PZC71262.1"/>
    </source>
</evidence>
<accession>A0A2W1B492</accession>
<name>A0A2W1B492_HELAM</name>
<feature type="coiled-coil region" evidence="1">
    <location>
        <begin position="97"/>
        <end position="131"/>
    </location>
</feature>
<dbReference type="EMBL" id="KZ150350">
    <property type="protein sequence ID" value="PZC71262.1"/>
    <property type="molecule type" value="Genomic_DNA"/>
</dbReference>
<gene>
    <name evidence="2" type="primary">HaOG213738</name>
    <name evidence="2" type="ORF">B5X24_HaOG213738</name>
</gene>
<proteinExistence type="predicted"/>
<dbReference type="Proteomes" id="UP000249218">
    <property type="component" value="Unassembled WGS sequence"/>
</dbReference>
<organism evidence="2 3">
    <name type="scientific">Helicoverpa armigera</name>
    <name type="common">Cotton bollworm</name>
    <name type="synonym">Heliothis armigera</name>
    <dbReference type="NCBI Taxonomy" id="29058"/>
    <lineage>
        <taxon>Eukaryota</taxon>
        <taxon>Metazoa</taxon>
        <taxon>Ecdysozoa</taxon>
        <taxon>Arthropoda</taxon>
        <taxon>Hexapoda</taxon>
        <taxon>Insecta</taxon>
        <taxon>Pterygota</taxon>
        <taxon>Neoptera</taxon>
        <taxon>Endopterygota</taxon>
        <taxon>Lepidoptera</taxon>
        <taxon>Glossata</taxon>
        <taxon>Ditrysia</taxon>
        <taxon>Noctuoidea</taxon>
        <taxon>Noctuidae</taxon>
        <taxon>Heliothinae</taxon>
        <taxon>Helicoverpa</taxon>
    </lineage>
</organism>
<sequence>MSSIQERLQLKRVPLDTWNVREQLCLASAVVRSGDQNWMSVSRALKTIGEPNRPPDWYSQKSCAAQYGALLEHVETPKRKKRSSEGAVETAQESILKRLTQERINEIQKTLVEMNQQYEQLKNEITEVRNPSTSEDRLREVWTAIEARNRAREREAARRAAWLKERDERRARADRTWKPMGNNLSPQPTTAGQWHLELIDEDLMPIFTNNLLI</sequence>
<dbReference type="PANTHER" id="PTHR15398">
    <property type="entry name" value="BROMODOMAIN-CONTAINING PROTEIN 8"/>
    <property type="match status" value="1"/>
</dbReference>